<gene>
    <name evidence="1" type="ORF">EF294_13250</name>
</gene>
<dbReference type="CDD" id="cd08865">
    <property type="entry name" value="SRPBCC_10"/>
    <property type="match status" value="1"/>
</dbReference>
<name>A0A3N4G9K6_9ACTN</name>
<dbReference type="OrthoDB" id="3371087at2"/>
<dbReference type="AlphaFoldDB" id="A0A3N4G9K6"/>
<dbReference type="SUPFAM" id="SSF55961">
    <property type="entry name" value="Bet v1-like"/>
    <property type="match status" value="1"/>
</dbReference>
<evidence type="ECO:0000313" key="1">
    <source>
        <dbReference type="EMBL" id="RPA59453.1"/>
    </source>
</evidence>
<protein>
    <submittedName>
        <fullName evidence="1">Polyketide cyclase</fullName>
    </submittedName>
</protein>
<sequence>MVNVSRTFTVDRPRDEVVTYLRDFANAAEWDPGTVECTQNTRGPIGLGTRWHNKSKLYGISTELTYELTRDDPDHIVFTGSNKTATTTDDLSFTDAGNGRTSITYAATVDFHRFGAIAEPIFGVIFNRLADSVPKEMTKALERRSN</sequence>
<keyword evidence="2" id="KW-1185">Reference proteome</keyword>
<evidence type="ECO:0000313" key="2">
    <source>
        <dbReference type="Proteomes" id="UP000267536"/>
    </source>
</evidence>
<dbReference type="Pfam" id="PF10604">
    <property type="entry name" value="Polyketide_cyc2"/>
    <property type="match status" value="1"/>
</dbReference>
<dbReference type="Proteomes" id="UP000267536">
    <property type="component" value="Unassembled WGS sequence"/>
</dbReference>
<comment type="caution">
    <text evidence="1">The sequence shown here is derived from an EMBL/GenBank/DDBJ whole genome shotgun (WGS) entry which is preliminary data.</text>
</comment>
<organism evidence="1 2">
    <name type="scientific">Gordonia oryzae</name>
    <dbReference type="NCBI Taxonomy" id="2487349"/>
    <lineage>
        <taxon>Bacteria</taxon>
        <taxon>Bacillati</taxon>
        <taxon>Actinomycetota</taxon>
        <taxon>Actinomycetes</taxon>
        <taxon>Mycobacteriales</taxon>
        <taxon>Gordoniaceae</taxon>
        <taxon>Gordonia</taxon>
    </lineage>
</organism>
<dbReference type="InterPro" id="IPR023393">
    <property type="entry name" value="START-like_dom_sf"/>
</dbReference>
<accession>A0A3N4G9K6</accession>
<dbReference type="RefSeq" id="WP_123930637.1">
    <property type="nucleotide sequence ID" value="NZ_JBPSDP010000008.1"/>
</dbReference>
<proteinExistence type="predicted"/>
<reference evidence="1 2" key="1">
    <citation type="submission" date="2018-11" db="EMBL/GenBank/DDBJ databases">
        <title>Draft genome sequence of Gordonia sp. RS15-1S isolated from rice stems.</title>
        <authorList>
            <person name="Muangham S."/>
        </authorList>
    </citation>
    <scope>NUCLEOTIDE SEQUENCE [LARGE SCALE GENOMIC DNA]</scope>
    <source>
        <strain evidence="1 2">RS15-1S</strain>
    </source>
</reference>
<dbReference type="EMBL" id="RKMH01000009">
    <property type="protein sequence ID" value="RPA59453.1"/>
    <property type="molecule type" value="Genomic_DNA"/>
</dbReference>
<dbReference type="InterPro" id="IPR019587">
    <property type="entry name" value="Polyketide_cyclase/dehydratase"/>
</dbReference>
<dbReference type="Gene3D" id="3.30.530.20">
    <property type="match status" value="1"/>
</dbReference>